<dbReference type="InterPro" id="IPR033985">
    <property type="entry name" value="SusD-like_N"/>
</dbReference>
<evidence type="ECO:0000313" key="10">
    <source>
        <dbReference type="Proteomes" id="UP000552615"/>
    </source>
</evidence>
<feature type="signal peptide" evidence="6">
    <location>
        <begin position="1"/>
        <end position="23"/>
    </location>
</feature>
<gene>
    <name evidence="9" type="ORF">HHL20_11690</name>
</gene>
<keyword evidence="10" id="KW-1185">Reference proteome</keyword>
<feature type="chain" id="PRO_5031534473" evidence="6">
    <location>
        <begin position="24"/>
        <end position="534"/>
    </location>
</feature>
<proteinExistence type="inferred from homology"/>
<evidence type="ECO:0000259" key="8">
    <source>
        <dbReference type="Pfam" id="PF14322"/>
    </source>
</evidence>
<evidence type="ECO:0000313" key="9">
    <source>
        <dbReference type="EMBL" id="NML58006.1"/>
    </source>
</evidence>
<reference evidence="9 10" key="1">
    <citation type="submission" date="2020-04" db="EMBL/GenBank/DDBJ databases">
        <title>Chryseobacterium sp. RJ-7-14 sp. nov., isolated from Jeju soil.</title>
        <authorList>
            <person name="Dahal R.H."/>
            <person name="Chaudhary D.K."/>
        </authorList>
    </citation>
    <scope>NUCLEOTIDE SEQUENCE [LARGE SCALE GENOMIC DNA]</scope>
    <source>
        <strain evidence="9 10">RJ-7-14</strain>
    </source>
</reference>
<dbReference type="RefSeq" id="WP_169231370.1">
    <property type="nucleotide sequence ID" value="NZ_JABBGF010000002.1"/>
</dbReference>
<dbReference type="Pfam" id="PF07980">
    <property type="entry name" value="SusD_RagB"/>
    <property type="match status" value="1"/>
</dbReference>
<dbReference type="InterPro" id="IPR012944">
    <property type="entry name" value="SusD_RagB_dom"/>
</dbReference>
<evidence type="ECO:0000256" key="5">
    <source>
        <dbReference type="ARBA" id="ARBA00023237"/>
    </source>
</evidence>
<comment type="similarity">
    <text evidence="2">Belongs to the SusD family.</text>
</comment>
<dbReference type="Proteomes" id="UP000552615">
    <property type="component" value="Unassembled WGS sequence"/>
</dbReference>
<evidence type="ECO:0000256" key="1">
    <source>
        <dbReference type="ARBA" id="ARBA00004442"/>
    </source>
</evidence>
<feature type="domain" description="RagB/SusD" evidence="7">
    <location>
        <begin position="388"/>
        <end position="534"/>
    </location>
</feature>
<dbReference type="Gene3D" id="1.25.40.390">
    <property type="match status" value="1"/>
</dbReference>
<name>A0A7Y0A7N9_9FLAO</name>
<dbReference type="EMBL" id="JABBGF010000002">
    <property type="protein sequence ID" value="NML58006.1"/>
    <property type="molecule type" value="Genomic_DNA"/>
</dbReference>
<evidence type="ECO:0000256" key="3">
    <source>
        <dbReference type="ARBA" id="ARBA00022729"/>
    </source>
</evidence>
<dbReference type="AlphaFoldDB" id="A0A7Y0A7N9"/>
<accession>A0A7Y0A7N9</accession>
<evidence type="ECO:0000256" key="6">
    <source>
        <dbReference type="SAM" id="SignalP"/>
    </source>
</evidence>
<dbReference type="GO" id="GO:0009279">
    <property type="term" value="C:cell outer membrane"/>
    <property type="evidence" value="ECO:0007669"/>
    <property type="project" value="UniProtKB-SubCell"/>
</dbReference>
<organism evidence="9 10">
    <name type="scientific">Chryseobacterium cheonjiense</name>
    <dbReference type="NCBI Taxonomy" id="2728845"/>
    <lineage>
        <taxon>Bacteria</taxon>
        <taxon>Pseudomonadati</taxon>
        <taxon>Bacteroidota</taxon>
        <taxon>Flavobacteriia</taxon>
        <taxon>Flavobacteriales</taxon>
        <taxon>Weeksellaceae</taxon>
        <taxon>Chryseobacterium group</taxon>
        <taxon>Chryseobacterium</taxon>
    </lineage>
</organism>
<comment type="subcellular location">
    <subcellularLocation>
        <location evidence="1">Cell outer membrane</location>
    </subcellularLocation>
</comment>
<protein>
    <submittedName>
        <fullName evidence="9">RagB/SusD family nutrient uptake outer membrane protein</fullName>
    </submittedName>
</protein>
<keyword evidence="3 6" id="KW-0732">Signal</keyword>
<evidence type="ECO:0000256" key="4">
    <source>
        <dbReference type="ARBA" id="ARBA00023136"/>
    </source>
</evidence>
<evidence type="ECO:0000259" key="7">
    <source>
        <dbReference type="Pfam" id="PF07980"/>
    </source>
</evidence>
<comment type="caution">
    <text evidence="9">The sequence shown here is derived from an EMBL/GenBank/DDBJ whole genome shotgun (WGS) entry which is preliminary data.</text>
</comment>
<sequence>MKKIFKSVIVVYSLLAVSIVSNSCNDAVDIDQPGFIDDNAIFTSVSNLNDFLVGSVYGTLDTNNEIYVGAVISDEVKPGSGSGGQEFQLHRYFLNNSEGLVSGIWLTHYRVINRVNRLLEGASKITPSSSETAQYNSIIAQARAIRAYSYVQLESLFSTDMTNPNALGVILVKDIPDTDAQLPRSTNQEVYDFINADLDYARGILAYSLPTNAAARFYVDKGFVNALSARFNAYRGNYTLAKQYAQDVISNSGLTLTVATPITGGTSGVFTNPTPPATLPVNQTSAWNSAFYGIASSFNPYRNLWNDSSRGEIIFSLNRLATGNGSSIGTRWNTNTSTVSGVPMWFLGRNLFNLINVQGDIRRYAYVDPTSIVDLNYATSTAPINTDKLIIDKYPGKTSAATRNDLKLFRLSEMYFILAEAEVSANNLSVAQSLIQQVRVARNYLGLATTPVYTSAQVAYADILKERRAELALEGHRYIDLKRLAAKAGVTMDRNATDDIVTVTNLPNGDYRYTLPIPLDETAANPNCQQNPGY</sequence>
<dbReference type="Pfam" id="PF14322">
    <property type="entry name" value="SusD-like_3"/>
    <property type="match status" value="1"/>
</dbReference>
<feature type="domain" description="SusD-like N-terminal" evidence="8">
    <location>
        <begin position="62"/>
        <end position="207"/>
    </location>
</feature>
<dbReference type="InterPro" id="IPR011990">
    <property type="entry name" value="TPR-like_helical_dom_sf"/>
</dbReference>
<keyword evidence="5" id="KW-0998">Cell outer membrane</keyword>
<dbReference type="SUPFAM" id="SSF48452">
    <property type="entry name" value="TPR-like"/>
    <property type="match status" value="1"/>
</dbReference>
<evidence type="ECO:0000256" key="2">
    <source>
        <dbReference type="ARBA" id="ARBA00006275"/>
    </source>
</evidence>
<keyword evidence="4" id="KW-0472">Membrane</keyword>